<organism evidence="2 3">
    <name type="scientific">Promicromonospora umidemergens</name>
    <dbReference type="NCBI Taxonomy" id="629679"/>
    <lineage>
        <taxon>Bacteria</taxon>
        <taxon>Bacillati</taxon>
        <taxon>Actinomycetota</taxon>
        <taxon>Actinomycetes</taxon>
        <taxon>Micrococcales</taxon>
        <taxon>Promicromonosporaceae</taxon>
        <taxon>Promicromonospora</taxon>
    </lineage>
</organism>
<name>A0ABP8XU41_9MICO</name>
<comment type="caution">
    <text evidence="2">The sequence shown here is derived from an EMBL/GenBank/DDBJ whole genome shotgun (WGS) entry which is preliminary data.</text>
</comment>
<accession>A0ABP8XU41</accession>
<dbReference type="EMBL" id="BAABHM010000022">
    <property type="protein sequence ID" value="GAA4715255.1"/>
    <property type="molecule type" value="Genomic_DNA"/>
</dbReference>
<sequence>MRGTLVGKGAETGQMASVDDVWTVTPLREACNQEPLLRRLDLRLEAEPGSERTQPPCKSQSRSNVANRMPP</sequence>
<dbReference type="Proteomes" id="UP001500843">
    <property type="component" value="Unassembled WGS sequence"/>
</dbReference>
<keyword evidence="3" id="KW-1185">Reference proteome</keyword>
<evidence type="ECO:0000313" key="3">
    <source>
        <dbReference type="Proteomes" id="UP001500843"/>
    </source>
</evidence>
<feature type="region of interest" description="Disordered" evidence="1">
    <location>
        <begin position="44"/>
        <end position="71"/>
    </location>
</feature>
<protein>
    <submittedName>
        <fullName evidence="2">Uncharacterized protein</fullName>
    </submittedName>
</protein>
<reference evidence="3" key="1">
    <citation type="journal article" date="2019" name="Int. J. Syst. Evol. Microbiol.">
        <title>The Global Catalogue of Microorganisms (GCM) 10K type strain sequencing project: providing services to taxonomists for standard genome sequencing and annotation.</title>
        <authorList>
            <consortium name="The Broad Institute Genomics Platform"/>
            <consortium name="The Broad Institute Genome Sequencing Center for Infectious Disease"/>
            <person name="Wu L."/>
            <person name="Ma J."/>
        </authorList>
    </citation>
    <scope>NUCLEOTIDE SEQUENCE [LARGE SCALE GENOMIC DNA]</scope>
    <source>
        <strain evidence="3">JCM 17975</strain>
    </source>
</reference>
<proteinExistence type="predicted"/>
<gene>
    <name evidence="2" type="ORF">GCM10023198_43160</name>
</gene>
<evidence type="ECO:0000256" key="1">
    <source>
        <dbReference type="SAM" id="MobiDB-lite"/>
    </source>
</evidence>
<evidence type="ECO:0000313" key="2">
    <source>
        <dbReference type="EMBL" id="GAA4715255.1"/>
    </source>
</evidence>
<feature type="compositionally biased region" description="Polar residues" evidence="1">
    <location>
        <begin position="51"/>
        <end position="71"/>
    </location>
</feature>